<dbReference type="SUPFAM" id="SSF48179">
    <property type="entry name" value="6-phosphogluconate dehydrogenase C-terminal domain-like"/>
    <property type="match status" value="1"/>
</dbReference>
<dbReference type="GO" id="GO:0016616">
    <property type="term" value="F:oxidoreductase activity, acting on the CH-OH group of donors, NAD or NADP as acceptor"/>
    <property type="evidence" value="ECO:0007669"/>
    <property type="project" value="TreeGrafter"/>
</dbReference>
<dbReference type="GO" id="GO:0051287">
    <property type="term" value="F:NAD binding"/>
    <property type="evidence" value="ECO:0007669"/>
    <property type="project" value="InterPro"/>
</dbReference>
<evidence type="ECO:0000313" key="8">
    <source>
        <dbReference type="Proteomes" id="UP000305778"/>
    </source>
</evidence>
<dbReference type="Gene3D" id="3.40.50.720">
    <property type="entry name" value="NAD(P)-binding Rossmann-like Domain"/>
    <property type="match status" value="1"/>
</dbReference>
<dbReference type="Pfam" id="PF03446">
    <property type="entry name" value="NAD_binding_2"/>
    <property type="match status" value="1"/>
</dbReference>
<dbReference type="SUPFAM" id="SSF51735">
    <property type="entry name" value="NAD(P)-binding Rossmann-fold domains"/>
    <property type="match status" value="1"/>
</dbReference>
<dbReference type="Gene3D" id="1.10.1040.10">
    <property type="entry name" value="N-(1-d-carboxylethyl)-l-norvaline Dehydrogenase, domain 2"/>
    <property type="match status" value="1"/>
</dbReference>
<dbReference type="PIRSF" id="PIRSF000103">
    <property type="entry name" value="HIBADH"/>
    <property type="match status" value="1"/>
</dbReference>
<dbReference type="AlphaFoldDB" id="A0A4U0SPQ9"/>
<feature type="domain" description="3-hydroxyisobutyrate dehydrogenase-like NAD-binding" evidence="6">
    <location>
        <begin position="173"/>
        <end position="289"/>
    </location>
</feature>
<accession>A0A4U0SPQ9</accession>
<feature type="active site" evidence="4">
    <location>
        <position position="179"/>
    </location>
</feature>
<dbReference type="InterPro" id="IPR036291">
    <property type="entry name" value="NAD(P)-bd_dom_sf"/>
</dbReference>
<evidence type="ECO:0000256" key="3">
    <source>
        <dbReference type="ARBA" id="ARBA00023027"/>
    </source>
</evidence>
<organism evidence="7 8">
    <name type="scientific">Actinacidiphila oryziradicis</name>
    <dbReference type="NCBI Taxonomy" id="2571141"/>
    <lineage>
        <taxon>Bacteria</taxon>
        <taxon>Bacillati</taxon>
        <taxon>Actinomycetota</taxon>
        <taxon>Actinomycetes</taxon>
        <taxon>Kitasatosporales</taxon>
        <taxon>Streptomycetaceae</taxon>
        <taxon>Actinacidiphila</taxon>
    </lineage>
</organism>
<evidence type="ECO:0000259" key="6">
    <source>
        <dbReference type="Pfam" id="PF14833"/>
    </source>
</evidence>
<dbReference type="OrthoDB" id="3185659at2"/>
<protein>
    <submittedName>
        <fullName evidence="7">NAD(P)-dependent oxidoreductase</fullName>
    </submittedName>
</protein>
<evidence type="ECO:0000256" key="1">
    <source>
        <dbReference type="ARBA" id="ARBA00009080"/>
    </source>
</evidence>
<reference evidence="7 8" key="1">
    <citation type="submission" date="2019-04" db="EMBL/GenBank/DDBJ databases">
        <title>Streptomyces oryziradicis sp. nov., a novel actinomycete isolated from rhizosphere soil of rice (Oryza sativa L.).</title>
        <authorList>
            <person name="Li C."/>
        </authorList>
    </citation>
    <scope>NUCLEOTIDE SEQUENCE [LARGE SCALE GENOMIC DNA]</scope>
    <source>
        <strain evidence="7 8">NEAU-C40</strain>
    </source>
</reference>
<evidence type="ECO:0000313" key="7">
    <source>
        <dbReference type="EMBL" id="TKA11932.1"/>
    </source>
</evidence>
<keyword evidence="2" id="KW-0560">Oxidoreductase</keyword>
<proteinExistence type="inferred from homology"/>
<sequence>MPASTALPRSVAVVGLGAMGAPMARVLLDAGFDVAVVPHRRREAAEALADKGAKIVDSVAAAARDADVVIALVPDLPQLLELAEGPSGLVQGSHEGLTLLNMSTVSPDGVTALADRLAAAGIRMVDAPISGGPVRAADGTLTIMVGGTDSDIDHVSGLLDALGRNIFRTGPLGTSQVAKLCNNILTATIMVANSEALTLGAKAGLDPAQLREIVLASSGGSTVLDTWVPRNLLRDVYEPGFALRLMYKDAGLARDLARQSGVPMPLANLAHELYGFCMQGPGADQDYSFVSTLFQDAADVTVATGRPRSQPE</sequence>
<dbReference type="InterPro" id="IPR029154">
    <property type="entry name" value="HIBADH-like_NADP-bd"/>
</dbReference>
<comment type="similarity">
    <text evidence="1">Belongs to the HIBADH-related family.</text>
</comment>
<dbReference type="Pfam" id="PF14833">
    <property type="entry name" value="NAD_binding_11"/>
    <property type="match status" value="1"/>
</dbReference>
<keyword evidence="3" id="KW-0520">NAD</keyword>
<dbReference type="Proteomes" id="UP000305778">
    <property type="component" value="Unassembled WGS sequence"/>
</dbReference>
<evidence type="ECO:0000256" key="2">
    <source>
        <dbReference type="ARBA" id="ARBA00023002"/>
    </source>
</evidence>
<dbReference type="InterPro" id="IPR013328">
    <property type="entry name" value="6PGD_dom2"/>
</dbReference>
<gene>
    <name evidence="7" type="ORF">FCI23_08920</name>
</gene>
<dbReference type="InterPro" id="IPR008927">
    <property type="entry name" value="6-PGluconate_DH-like_C_sf"/>
</dbReference>
<dbReference type="InterPro" id="IPR015815">
    <property type="entry name" value="HIBADH-related"/>
</dbReference>
<comment type="caution">
    <text evidence="7">The sequence shown here is derived from an EMBL/GenBank/DDBJ whole genome shotgun (WGS) entry which is preliminary data.</text>
</comment>
<keyword evidence="8" id="KW-1185">Reference proteome</keyword>
<evidence type="ECO:0000256" key="4">
    <source>
        <dbReference type="PIRSR" id="PIRSR000103-1"/>
    </source>
</evidence>
<dbReference type="EMBL" id="SUMC01000006">
    <property type="protein sequence ID" value="TKA11932.1"/>
    <property type="molecule type" value="Genomic_DNA"/>
</dbReference>
<name>A0A4U0SPQ9_9ACTN</name>
<dbReference type="InterPro" id="IPR006115">
    <property type="entry name" value="6PGDH_NADP-bd"/>
</dbReference>
<dbReference type="GO" id="GO:0050661">
    <property type="term" value="F:NADP binding"/>
    <property type="evidence" value="ECO:0007669"/>
    <property type="project" value="InterPro"/>
</dbReference>
<dbReference type="PANTHER" id="PTHR22981:SF7">
    <property type="entry name" value="3-HYDROXYISOBUTYRATE DEHYDROGENASE, MITOCHONDRIAL"/>
    <property type="match status" value="1"/>
</dbReference>
<evidence type="ECO:0000259" key="5">
    <source>
        <dbReference type="Pfam" id="PF03446"/>
    </source>
</evidence>
<feature type="domain" description="6-phosphogluconate dehydrogenase NADP-binding" evidence="5">
    <location>
        <begin position="11"/>
        <end position="170"/>
    </location>
</feature>
<dbReference type="RefSeq" id="WP_136722928.1">
    <property type="nucleotide sequence ID" value="NZ_SUMC01000006.1"/>
</dbReference>
<dbReference type="PANTHER" id="PTHR22981">
    <property type="entry name" value="3-HYDROXYISOBUTYRATE DEHYDROGENASE-RELATED"/>
    <property type="match status" value="1"/>
</dbReference>